<reference evidence="1 2" key="1">
    <citation type="submission" date="2018-10" db="EMBL/GenBank/DDBJ databases">
        <title>A high-quality apple genome assembly.</title>
        <authorList>
            <person name="Hu J."/>
        </authorList>
    </citation>
    <scope>NUCLEOTIDE SEQUENCE [LARGE SCALE GENOMIC DNA]</scope>
    <source>
        <strain evidence="2">cv. HFTH1</strain>
        <tissue evidence="1">Young leaf</tissue>
    </source>
</reference>
<keyword evidence="2" id="KW-1185">Reference proteome</keyword>
<gene>
    <name evidence="1" type="ORF">DVH24_013315</name>
</gene>
<protein>
    <submittedName>
        <fullName evidence="1">Uncharacterized protein</fullName>
    </submittedName>
</protein>
<dbReference type="PANTHER" id="PTHR47481">
    <property type="match status" value="1"/>
</dbReference>
<evidence type="ECO:0000313" key="2">
    <source>
        <dbReference type="Proteomes" id="UP000290289"/>
    </source>
</evidence>
<name>A0A498HHV2_MALDO</name>
<dbReference type="PANTHER" id="PTHR47481:SF30">
    <property type="entry name" value="CCHC-TYPE DOMAIN-CONTAINING PROTEIN"/>
    <property type="match status" value="1"/>
</dbReference>
<proteinExistence type="predicted"/>
<evidence type="ECO:0000313" key="1">
    <source>
        <dbReference type="EMBL" id="RXH70569.1"/>
    </source>
</evidence>
<comment type="caution">
    <text evidence="1">The sequence shown here is derived from an EMBL/GenBank/DDBJ whole genome shotgun (WGS) entry which is preliminary data.</text>
</comment>
<accession>A0A498HHV2</accession>
<organism evidence="1 2">
    <name type="scientific">Malus domestica</name>
    <name type="common">Apple</name>
    <name type="synonym">Pyrus malus</name>
    <dbReference type="NCBI Taxonomy" id="3750"/>
    <lineage>
        <taxon>Eukaryota</taxon>
        <taxon>Viridiplantae</taxon>
        <taxon>Streptophyta</taxon>
        <taxon>Embryophyta</taxon>
        <taxon>Tracheophyta</taxon>
        <taxon>Spermatophyta</taxon>
        <taxon>Magnoliopsida</taxon>
        <taxon>eudicotyledons</taxon>
        <taxon>Gunneridae</taxon>
        <taxon>Pentapetalae</taxon>
        <taxon>rosids</taxon>
        <taxon>fabids</taxon>
        <taxon>Rosales</taxon>
        <taxon>Rosaceae</taxon>
        <taxon>Amygdaloideae</taxon>
        <taxon>Maleae</taxon>
        <taxon>Malus</taxon>
    </lineage>
</organism>
<sequence>MASSSNLIVLPTFPNASNFLTIKLDTTNYPLLLAQISMNLVAYVDRMSKCPPAFLKYTKGNITNAVNPDYEAWIQQDVIVISWINSSIYPTVLTYLRERYASQSTKCLLQLRSELMNMHRGDSSIIELIC</sequence>
<dbReference type="AlphaFoldDB" id="A0A498HHV2"/>
<dbReference type="EMBL" id="RDQH01000342">
    <property type="protein sequence ID" value="RXH70569.1"/>
    <property type="molecule type" value="Genomic_DNA"/>
</dbReference>
<dbReference type="Proteomes" id="UP000290289">
    <property type="component" value="Chromosome 16"/>
</dbReference>